<evidence type="ECO:0000259" key="7">
    <source>
        <dbReference type="PROSITE" id="PS51918"/>
    </source>
</evidence>
<accession>A0A9D9H040</accession>
<dbReference type="SUPFAM" id="SSF102114">
    <property type="entry name" value="Radical SAM enzymes"/>
    <property type="match status" value="1"/>
</dbReference>
<keyword evidence="5" id="KW-0408">Iron</keyword>
<keyword evidence="4" id="KW-0479">Metal-binding</keyword>
<dbReference type="InterPro" id="IPR013785">
    <property type="entry name" value="Aldolase_TIM"/>
</dbReference>
<dbReference type="SFLD" id="SFLDS00029">
    <property type="entry name" value="Radical_SAM"/>
    <property type="match status" value="1"/>
</dbReference>
<reference evidence="8" key="1">
    <citation type="submission" date="2020-10" db="EMBL/GenBank/DDBJ databases">
        <authorList>
            <person name="Gilroy R."/>
        </authorList>
    </citation>
    <scope>NUCLEOTIDE SEQUENCE</scope>
    <source>
        <strain evidence="8">10192</strain>
    </source>
</reference>
<keyword evidence="2" id="KW-0004">4Fe-4S</keyword>
<evidence type="ECO:0000313" key="8">
    <source>
        <dbReference type="EMBL" id="MBO8431284.1"/>
    </source>
</evidence>
<keyword evidence="3" id="KW-0949">S-adenosyl-L-methionine</keyword>
<dbReference type="PROSITE" id="PS51918">
    <property type="entry name" value="RADICAL_SAM"/>
    <property type="match status" value="1"/>
</dbReference>
<proteinExistence type="predicted"/>
<dbReference type="AlphaFoldDB" id="A0A9D9H040"/>
<dbReference type="InterPro" id="IPR050377">
    <property type="entry name" value="Radical_SAM_PqqE_MftC-like"/>
</dbReference>
<dbReference type="GO" id="GO:0051539">
    <property type="term" value="F:4 iron, 4 sulfur cluster binding"/>
    <property type="evidence" value="ECO:0007669"/>
    <property type="project" value="UniProtKB-KW"/>
</dbReference>
<organism evidence="8 9">
    <name type="scientific">Candidatus Scatousia excrementipullorum</name>
    <dbReference type="NCBI Taxonomy" id="2840936"/>
    <lineage>
        <taxon>Bacteria</taxon>
        <taxon>Candidatus Scatousia</taxon>
    </lineage>
</organism>
<dbReference type="InterPro" id="IPR058240">
    <property type="entry name" value="rSAM_sf"/>
</dbReference>
<name>A0A9D9H040_9BACT</name>
<evidence type="ECO:0000256" key="1">
    <source>
        <dbReference type="ARBA" id="ARBA00001966"/>
    </source>
</evidence>
<reference evidence="8" key="2">
    <citation type="journal article" date="2021" name="PeerJ">
        <title>Extensive microbial diversity within the chicken gut microbiome revealed by metagenomics and culture.</title>
        <authorList>
            <person name="Gilroy R."/>
            <person name="Ravi A."/>
            <person name="Getino M."/>
            <person name="Pursley I."/>
            <person name="Horton D.L."/>
            <person name="Alikhan N.F."/>
            <person name="Baker D."/>
            <person name="Gharbi K."/>
            <person name="Hall N."/>
            <person name="Watson M."/>
            <person name="Adriaenssens E.M."/>
            <person name="Foster-Nyarko E."/>
            <person name="Jarju S."/>
            <person name="Secka A."/>
            <person name="Antonio M."/>
            <person name="Oren A."/>
            <person name="Chaudhuri R.R."/>
            <person name="La Ragione R."/>
            <person name="Hildebrand F."/>
            <person name="Pallen M.J."/>
        </authorList>
    </citation>
    <scope>NUCLEOTIDE SEQUENCE</scope>
    <source>
        <strain evidence="8">10192</strain>
    </source>
</reference>
<comment type="cofactor">
    <cofactor evidence="1">
        <name>[4Fe-4S] cluster</name>
        <dbReference type="ChEBI" id="CHEBI:49883"/>
    </cofactor>
</comment>
<dbReference type="CDD" id="cd21109">
    <property type="entry name" value="SPASM"/>
    <property type="match status" value="1"/>
</dbReference>
<dbReference type="Proteomes" id="UP000823632">
    <property type="component" value="Unassembled WGS sequence"/>
</dbReference>
<dbReference type="Pfam" id="PF04055">
    <property type="entry name" value="Radical_SAM"/>
    <property type="match status" value="1"/>
</dbReference>
<dbReference type="GO" id="GO:0046872">
    <property type="term" value="F:metal ion binding"/>
    <property type="evidence" value="ECO:0007669"/>
    <property type="project" value="UniProtKB-KW"/>
</dbReference>
<protein>
    <submittedName>
        <fullName evidence="8">Radical SAM protein</fullName>
    </submittedName>
</protein>
<comment type="caution">
    <text evidence="8">The sequence shown here is derived from an EMBL/GenBank/DDBJ whole genome shotgun (WGS) entry which is preliminary data.</text>
</comment>
<dbReference type="CDD" id="cd01335">
    <property type="entry name" value="Radical_SAM"/>
    <property type="match status" value="1"/>
</dbReference>
<dbReference type="Gene3D" id="3.20.20.70">
    <property type="entry name" value="Aldolase class I"/>
    <property type="match status" value="1"/>
</dbReference>
<dbReference type="PROSITE" id="PS01305">
    <property type="entry name" value="MOAA_NIFB_PQQE"/>
    <property type="match status" value="1"/>
</dbReference>
<dbReference type="Pfam" id="PF13186">
    <property type="entry name" value="SPASM"/>
    <property type="match status" value="1"/>
</dbReference>
<gene>
    <name evidence="8" type="ORF">IAC76_07845</name>
</gene>
<dbReference type="PANTHER" id="PTHR11228:SF22">
    <property type="entry name" value="PEPTIDE BIOSYNTHESIS PROTEIN YYDG-RELATED"/>
    <property type="match status" value="1"/>
</dbReference>
<keyword evidence="6" id="KW-0411">Iron-sulfur</keyword>
<evidence type="ECO:0000256" key="6">
    <source>
        <dbReference type="ARBA" id="ARBA00023014"/>
    </source>
</evidence>
<sequence length="356" mass="41498">MTNLSELFDLGRNLYAMPSYLSNSGKALVPLRYFFELTYRCNLQCPYCYVGDERNKDELTTDEWFNIIDQIPFYSFVTLVGGEPLIRKDFIDILMKTAKKTMGKLNVVSNGILINDEIIDAFIKSKMMLLSVSLDGYGENHDKNRAKAGIWDKIMNNFDKMNTRNNRPMIDIKTIVLQNNLDDLVKLYKMCDNMKFNFLSISFLRNNNLKQNSVLFDNFVPEFNAAYPIEKYFDMEHFKEVYRELESLRKKSKVQIRFSPKFEYAKNPLAKIEEFFNTPADKPVSEIYKPCIYPYSNMMITPAGDVYPCLSQKIGNVKEMSIKEAFNLPHYRCFRKNLKAAKVFGACQMCCELCVK</sequence>
<dbReference type="SFLD" id="SFLDG01067">
    <property type="entry name" value="SPASM/twitch_domain_containing"/>
    <property type="match status" value="1"/>
</dbReference>
<dbReference type="EMBL" id="JADIND010000174">
    <property type="protein sequence ID" value="MBO8431284.1"/>
    <property type="molecule type" value="Genomic_DNA"/>
</dbReference>
<evidence type="ECO:0000256" key="3">
    <source>
        <dbReference type="ARBA" id="ARBA00022691"/>
    </source>
</evidence>
<dbReference type="InterPro" id="IPR007197">
    <property type="entry name" value="rSAM"/>
</dbReference>
<dbReference type="PANTHER" id="PTHR11228">
    <property type="entry name" value="RADICAL SAM DOMAIN PROTEIN"/>
    <property type="match status" value="1"/>
</dbReference>
<dbReference type="SFLD" id="SFLDG01386">
    <property type="entry name" value="main_SPASM_domain-containing"/>
    <property type="match status" value="1"/>
</dbReference>
<evidence type="ECO:0000313" key="9">
    <source>
        <dbReference type="Proteomes" id="UP000823632"/>
    </source>
</evidence>
<dbReference type="InterPro" id="IPR017200">
    <property type="entry name" value="PqqE-like"/>
</dbReference>
<feature type="domain" description="Radical SAM core" evidence="7">
    <location>
        <begin position="27"/>
        <end position="249"/>
    </location>
</feature>
<dbReference type="GO" id="GO:0003824">
    <property type="term" value="F:catalytic activity"/>
    <property type="evidence" value="ECO:0007669"/>
    <property type="project" value="InterPro"/>
</dbReference>
<evidence type="ECO:0000256" key="2">
    <source>
        <dbReference type="ARBA" id="ARBA00022485"/>
    </source>
</evidence>
<evidence type="ECO:0000256" key="5">
    <source>
        <dbReference type="ARBA" id="ARBA00023004"/>
    </source>
</evidence>
<evidence type="ECO:0000256" key="4">
    <source>
        <dbReference type="ARBA" id="ARBA00022723"/>
    </source>
</evidence>
<dbReference type="PIRSF" id="PIRSF037420">
    <property type="entry name" value="PQQ_syn_pqqE"/>
    <property type="match status" value="1"/>
</dbReference>
<dbReference type="InterPro" id="IPR000385">
    <property type="entry name" value="MoaA_NifB_PqqE_Fe-S-bd_CS"/>
</dbReference>
<dbReference type="InterPro" id="IPR023885">
    <property type="entry name" value="4Fe4S-binding_SPASM_dom"/>
</dbReference>